<comment type="caution">
    <text evidence="2">The sequence shown here is derived from an EMBL/GenBank/DDBJ whole genome shotgun (WGS) entry which is preliminary data.</text>
</comment>
<gene>
    <name evidence="2" type="ORF">GCM10010249_34040</name>
</gene>
<sequence>MSAAELRTLLEAVREAIAIPYAATVGDAQERARVLTNRAMYAEIVLGPVLDHGEDPGWSADYLRARLAEHPTTGYQHWDTASTRAGQQTGGAS</sequence>
<dbReference type="EMBL" id="BMSV01000006">
    <property type="protein sequence ID" value="GGQ12593.1"/>
    <property type="molecule type" value="Genomic_DNA"/>
</dbReference>
<feature type="compositionally biased region" description="Polar residues" evidence="1">
    <location>
        <begin position="73"/>
        <end position="87"/>
    </location>
</feature>
<keyword evidence="3" id="KW-1185">Reference proteome</keyword>
<proteinExistence type="predicted"/>
<protein>
    <submittedName>
        <fullName evidence="2">Uncharacterized protein</fullName>
    </submittedName>
</protein>
<reference evidence="2" key="2">
    <citation type="submission" date="2020-09" db="EMBL/GenBank/DDBJ databases">
        <authorList>
            <person name="Sun Q."/>
            <person name="Ohkuma M."/>
        </authorList>
    </citation>
    <scope>NUCLEOTIDE SEQUENCE</scope>
    <source>
        <strain evidence="2">JCM 4335</strain>
    </source>
</reference>
<organism evidence="2 3">
    <name type="scientific">Streptomyces roseolilacinus</name>
    <dbReference type="NCBI Taxonomy" id="66904"/>
    <lineage>
        <taxon>Bacteria</taxon>
        <taxon>Bacillati</taxon>
        <taxon>Actinomycetota</taxon>
        <taxon>Actinomycetes</taxon>
        <taxon>Kitasatosporales</taxon>
        <taxon>Streptomycetaceae</taxon>
        <taxon>Streptomyces</taxon>
    </lineage>
</organism>
<evidence type="ECO:0000313" key="3">
    <source>
        <dbReference type="Proteomes" id="UP000654123"/>
    </source>
</evidence>
<reference evidence="2" key="1">
    <citation type="journal article" date="2014" name="Int. J. Syst. Evol. Microbiol.">
        <title>Complete genome sequence of Corynebacterium casei LMG S-19264T (=DSM 44701T), isolated from a smear-ripened cheese.</title>
        <authorList>
            <consortium name="US DOE Joint Genome Institute (JGI-PGF)"/>
            <person name="Walter F."/>
            <person name="Albersmeier A."/>
            <person name="Kalinowski J."/>
            <person name="Ruckert C."/>
        </authorList>
    </citation>
    <scope>NUCLEOTIDE SEQUENCE</scope>
    <source>
        <strain evidence="2">JCM 4335</strain>
    </source>
</reference>
<evidence type="ECO:0000313" key="2">
    <source>
        <dbReference type="EMBL" id="GGQ12593.1"/>
    </source>
</evidence>
<evidence type="ECO:0000256" key="1">
    <source>
        <dbReference type="SAM" id="MobiDB-lite"/>
    </source>
</evidence>
<name>A0A918B186_9ACTN</name>
<dbReference type="Proteomes" id="UP000654123">
    <property type="component" value="Unassembled WGS sequence"/>
</dbReference>
<feature type="region of interest" description="Disordered" evidence="1">
    <location>
        <begin position="73"/>
        <end position="93"/>
    </location>
</feature>
<dbReference type="RefSeq" id="WP_189534667.1">
    <property type="nucleotide sequence ID" value="NZ_BMSV01000006.1"/>
</dbReference>
<accession>A0A918B186</accession>
<dbReference type="AlphaFoldDB" id="A0A918B186"/>